<sequence>MAALLITSALALACSAAAQLQGRGFPDCDNGPLKDNTVCDTTADPLTRATALINAFTLQEKLNNTGSTSPGVPRLGLPAYTWWQEALHGVASSPGVNFSDSGPFRYATSFPQPILMGAAFDDDLIRDVATVISTEARAFNNDKRAGLDFWTPNINPFKDSRWGRGQETPGEDPYHLSSYVAALIEGLQGSPDDKYKRVVATCKHFVAYDMESWNGNFRYQFDAQVSSQDLVEYYMPPFQQCARDSNVGAFMCSYNALNGVPTCADPWLLQTVLREKWNWTSEQQWVTSDCDAVQNVFLPHDYASTREEAAALSLKAGTDINCGTYYQDHLPAAYDQGLINTTDLDISLIRQYSSLVRLGYFDGLAVPYRNLTWNDVSTPHAQQLAYKAAAEGITLLKNDGVLPLTISNGTSIALIGDWANATDQMLGNYDGIPPFFHSPLYAAQQTGATVNFATGPGGQGDPTTDHWLPVWAAANKSDVIIYAGGIDNSVESEGMDRVSLTWTGAQLDMIGQLAMYGKPVIVLQMGGGQIDSSPLVNNPNVSALIWGGYPGQDGGVALFDIIRGITAPAGRLPTTQYPAKYISQVPMTDMTLRPNSTTGSPGRTYIWYNENAVFPYGLGLHYTNFTAAIKPSFPSTYDSSSSNSGSASYDISTLTSNCTATYKDLCPFTSFSVSITNTGEIMSDYVTLGFLAGIHGPAPHPNKRLVSYQRLHNITAGSSQTAWLNLTLGSLARVDEMGNKVLYPGDYALLVDTQPLAMGNFTLTGTELMLDEWPQAPASRSRSGSRPTDYFVGGYGSEQIMG</sequence>
<reference evidence="14 15" key="2">
    <citation type="journal article" date="2012" name="PLoS Pathog.">
        <title>Diverse lifestyles and strategies of plant pathogenesis encoded in the genomes of eighteen Dothideomycetes fungi.</title>
        <authorList>
            <person name="Ohm R.A."/>
            <person name="Feau N."/>
            <person name="Henrissat B."/>
            <person name="Schoch C.L."/>
            <person name="Horwitz B.A."/>
            <person name="Barry K.W."/>
            <person name="Condon B.J."/>
            <person name="Copeland A.C."/>
            <person name="Dhillon B."/>
            <person name="Glaser F."/>
            <person name="Hesse C.N."/>
            <person name="Kosti I."/>
            <person name="LaButti K."/>
            <person name="Lindquist E.A."/>
            <person name="Lucas S."/>
            <person name="Salamov A.A."/>
            <person name="Bradshaw R.E."/>
            <person name="Ciuffetti L."/>
            <person name="Hamelin R.C."/>
            <person name="Kema G.H.J."/>
            <person name="Lawrence C."/>
            <person name="Scott J.A."/>
            <person name="Spatafora J.W."/>
            <person name="Turgeon B.G."/>
            <person name="de Wit P.J.G.M."/>
            <person name="Zhong S."/>
            <person name="Goodwin S.B."/>
            <person name="Grigoriev I.V."/>
        </authorList>
    </citation>
    <scope>NUCLEOTIDE SEQUENCE [LARGE SCALE GENOMIC DNA]</scope>
    <source>
        <strain evidence="15">NZE10 / CBS 128990</strain>
    </source>
</reference>
<feature type="signal peptide" evidence="12">
    <location>
        <begin position="1"/>
        <end position="18"/>
    </location>
</feature>
<evidence type="ECO:0000313" key="14">
    <source>
        <dbReference type="EMBL" id="EME48739.1"/>
    </source>
</evidence>
<dbReference type="EC" id="3.2.1.37" evidence="11"/>
<dbReference type="STRING" id="675120.N1Q2P3"/>
<dbReference type="EMBL" id="KB446535">
    <property type="protein sequence ID" value="EME48739.1"/>
    <property type="molecule type" value="Genomic_DNA"/>
</dbReference>
<dbReference type="InterPro" id="IPR044993">
    <property type="entry name" value="BXL"/>
</dbReference>
<dbReference type="SMART" id="SM01217">
    <property type="entry name" value="Fn3_like"/>
    <property type="match status" value="1"/>
</dbReference>
<comment type="similarity">
    <text evidence="2">Belongs to the glycosyl hydrolase 3 family.</text>
</comment>
<dbReference type="HOGENOM" id="CLU_004542_5_3_1"/>
<comment type="catalytic activity">
    <reaction evidence="10">
        <text>Hydrolysis of (1-&gt;4)-beta-D-xylans, to remove successive D-xylose residues from the non-reducing termini.</text>
        <dbReference type="EC" id="3.2.1.37"/>
    </reaction>
</comment>
<proteinExistence type="inferred from homology"/>
<protein>
    <recommendedName>
        <fullName evidence="11">xylan 1,4-beta-xylosidase</fullName>
        <ecNumber evidence="11">3.2.1.37</ecNumber>
    </recommendedName>
</protein>
<keyword evidence="3" id="KW-0858">Xylan degradation</keyword>
<comment type="pathway">
    <text evidence="1">Glycan degradation; xylan degradation.</text>
</comment>
<dbReference type="InterPro" id="IPR001764">
    <property type="entry name" value="Glyco_hydro_3_N"/>
</dbReference>
<evidence type="ECO:0000256" key="4">
    <source>
        <dbReference type="ARBA" id="ARBA00022729"/>
    </source>
</evidence>
<evidence type="ECO:0000256" key="10">
    <source>
        <dbReference type="ARBA" id="ARBA00024574"/>
    </source>
</evidence>
<dbReference type="GO" id="GO:0031222">
    <property type="term" value="P:arabinan catabolic process"/>
    <property type="evidence" value="ECO:0007669"/>
    <property type="project" value="TreeGrafter"/>
</dbReference>
<name>N1Q2P3_DOTSN</name>
<keyword evidence="7" id="KW-0119">Carbohydrate metabolism</keyword>
<organism evidence="14 15">
    <name type="scientific">Dothistroma septosporum (strain NZE10 / CBS 128990)</name>
    <name type="common">Red band needle blight fungus</name>
    <name type="synonym">Mycosphaerella pini</name>
    <dbReference type="NCBI Taxonomy" id="675120"/>
    <lineage>
        <taxon>Eukaryota</taxon>
        <taxon>Fungi</taxon>
        <taxon>Dikarya</taxon>
        <taxon>Ascomycota</taxon>
        <taxon>Pezizomycotina</taxon>
        <taxon>Dothideomycetes</taxon>
        <taxon>Dothideomycetidae</taxon>
        <taxon>Mycosphaerellales</taxon>
        <taxon>Mycosphaerellaceae</taxon>
        <taxon>Dothistroma</taxon>
    </lineage>
</organism>
<dbReference type="Pfam" id="PF01915">
    <property type="entry name" value="Glyco_hydro_3_C"/>
    <property type="match status" value="1"/>
</dbReference>
<evidence type="ECO:0000256" key="2">
    <source>
        <dbReference type="ARBA" id="ARBA00005336"/>
    </source>
</evidence>
<dbReference type="InterPro" id="IPR036881">
    <property type="entry name" value="Glyco_hydro_3_C_sf"/>
</dbReference>
<evidence type="ECO:0000256" key="3">
    <source>
        <dbReference type="ARBA" id="ARBA00022651"/>
    </source>
</evidence>
<dbReference type="SUPFAM" id="SSF51445">
    <property type="entry name" value="(Trans)glycosidases"/>
    <property type="match status" value="1"/>
</dbReference>
<dbReference type="GO" id="GO:0046556">
    <property type="term" value="F:alpha-L-arabinofuranosidase activity"/>
    <property type="evidence" value="ECO:0007669"/>
    <property type="project" value="TreeGrafter"/>
</dbReference>
<dbReference type="Gene3D" id="2.60.40.10">
    <property type="entry name" value="Immunoglobulins"/>
    <property type="match status" value="1"/>
</dbReference>
<dbReference type="Proteomes" id="UP000016933">
    <property type="component" value="Unassembled WGS sequence"/>
</dbReference>
<evidence type="ECO:0000256" key="8">
    <source>
        <dbReference type="ARBA" id="ARBA00023295"/>
    </source>
</evidence>
<dbReference type="InterPro" id="IPR036962">
    <property type="entry name" value="Glyco_hydro_3_N_sf"/>
</dbReference>
<evidence type="ECO:0000256" key="5">
    <source>
        <dbReference type="ARBA" id="ARBA00022801"/>
    </source>
</evidence>
<dbReference type="GO" id="GO:0045493">
    <property type="term" value="P:xylan catabolic process"/>
    <property type="evidence" value="ECO:0007669"/>
    <property type="project" value="UniProtKB-UniPathway"/>
</dbReference>
<dbReference type="eggNOG" id="ENOG502QQ55">
    <property type="taxonomic scope" value="Eukaryota"/>
</dbReference>
<evidence type="ECO:0000256" key="11">
    <source>
        <dbReference type="ARBA" id="ARBA00026107"/>
    </source>
</evidence>
<dbReference type="PANTHER" id="PTHR42721:SF3">
    <property type="entry name" value="BETA-D-XYLOSIDASE 5-RELATED"/>
    <property type="match status" value="1"/>
</dbReference>
<feature type="chain" id="PRO_5004110395" description="xylan 1,4-beta-xylosidase" evidence="12">
    <location>
        <begin position="19"/>
        <end position="802"/>
    </location>
</feature>
<keyword evidence="5 14" id="KW-0378">Hydrolase</keyword>
<dbReference type="OrthoDB" id="47059at2759"/>
<dbReference type="Gene3D" id="3.40.50.1700">
    <property type="entry name" value="Glycoside hydrolase family 3 C-terminal domain"/>
    <property type="match status" value="1"/>
</dbReference>
<keyword evidence="15" id="KW-1185">Reference proteome</keyword>
<keyword evidence="4 12" id="KW-0732">Signal</keyword>
<dbReference type="PANTHER" id="PTHR42721">
    <property type="entry name" value="SUGAR HYDROLASE-RELATED"/>
    <property type="match status" value="1"/>
</dbReference>
<dbReference type="OMA" id="WGFKGHV"/>
<evidence type="ECO:0000256" key="12">
    <source>
        <dbReference type="SAM" id="SignalP"/>
    </source>
</evidence>
<keyword evidence="9" id="KW-0624">Polysaccharide degradation</keyword>
<evidence type="ECO:0000313" key="15">
    <source>
        <dbReference type="Proteomes" id="UP000016933"/>
    </source>
</evidence>
<dbReference type="UniPathway" id="UPA00114"/>
<keyword evidence="6" id="KW-0325">Glycoprotein</keyword>
<evidence type="ECO:0000256" key="6">
    <source>
        <dbReference type="ARBA" id="ARBA00023180"/>
    </source>
</evidence>
<dbReference type="AlphaFoldDB" id="N1Q2P3"/>
<evidence type="ECO:0000259" key="13">
    <source>
        <dbReference type="SMART" id="SM01217"/>
    </source>
</evidence>
<reference evidence="15" key="1">
    <citation type="journal article" date="2012" name="PLoS Genet.">
        <title>The genomes of the fungal plant pathogens Cladosporium fulvum and Dothistroma septosporum reveal adaptation to different hosts and lifestyles but also signatures of common ancestry.</title>
        <authorList>
            <person name="de Wit P.J.G.M."/>
            <person name="van der Burgt A."/>
            <person name="Oekmen B."/>
            <person name="Stergiopoulos I."/>
            <person name="Abd-Elsalam K.A."/>
            <person name="Aerts A.L."/>
            <person name="Bahkali A.H."/>
            <person name="Beenen H.G."/>
            <person name="Chettri P."/>
            <person name="Cox M.P."/>
            <person name="Datema E."/>
            <person name="de Vries R.P."/>
            <person name="Dhillon B."/>
            <person name="Ganley A.R."/>
            <person name="Griffiths S.A."/>
            <person name="Guo Y."/>
            <person name="Hamelin R.C."/>
            <person name="Henrissat B."/>
            <person name="Kabir M.S."/>
            <person name="Jashni M.K."/>
            <person name="Kema G."/>
            <person name="Klaubauf S."/>
            <person name="Lapidus A."/>
            <person name="Levasseur A."/>
            <person name="Lindquist E."/>
            <person name="Mehrabi R."/>
            <person name="Ohm R.A."/>
            <person name="Owen T.J."/>
            <person name="Salamov A."/>
            <person name="Schwelm A."/>
            <person name="Schijlen E."/>
            <person name="Sun H."/>
            <person name="van den Burg H.A."/>
            <person name="van Ham R.C.H.J."/>
            <person name="Zhang S."/>
            <person name="Goodwin S.B."/>
            <person name="Grigoriev I.V."/>
            <person name="Collemare J."/>
            <person name="Bradshaw R.E."/>
        </authorList>
    </citation>
    <scope>NUCLEOTIDE SEQUENCE [LARGE SCALE GENOMIC DNA]</scope>
    <source>
        <strain evidence="15">NZE10 / CBS 128990</strain>
    </source>
</reference>
<dbReference type="InterPro" id="IPR013783">
    <property type="entry name" value="Ig-like_fold"/>
</dbReference>
<feature type="domain" description="Fibronectin type III-like" evidence="13">
    <location>
        <begin position="685"/>
        <end position="755"/>
    </location>
</feature>
<dbReference type="SUPFAM" id="SSF52279">
    <property type="entry name" value="Beta-D-glucan exohydrolase, C-terminal domain"/>
    <property type="match status" value="1"/>
</dbReference>
<dbReference type="Gene3D" id="3.20.20.300">
    <property type="entry name" value="Glycoside hydrolase, family 3, N-terminal domain"/>
    <property type="match status" value="1"/>
</dbReference>
<evidence type="ECO:0000256" key="7">
    <source>
        <dbReference type="ARBA" id="ARBA00023277"/>
    </source>
</evidence>
<gene>
    <name evidence="14" type="ORF">DOTSEDRAFT_118184</name>
</gene>
<dbReference type="InterPro" id="IPR002772">
    <property type="entry name" value="Glyco_hydro_3_C"/>
</dbReference>
<keyword evidence="8" id="KW-0326">Glycosidase</keyword>
<dbReference type="GO" id="GO:0009044">
    <property type="term" value="F:xylan 1,4-beta-xylosidase activity"/>
    <property type="evidence" value="ECO:0007669"/>
    <property type="project" value="UniProtKB-EC"/>
</dbReference>
<evidence type="ECO:0000256" key="9">
    <source>
        <dbReference type="ARBA" id="ARBA00023326"/>
    </source>
</evidence>
<dbReference type="InterPro" id="IPR017853">
    <property type="entry name" value="GH"/>
</dbReference>
<dbReference type="Pfam" id="PF00933">
    <property type="entry name" value="Glyco_hydro_3"/>
    <property type="match status" value="1"/>
</dbReference>
<dbReference type="InterPro" id="IPR026891">
    <property type="entry name" value="Fn3-like"/>
</dbReference>
<evidence type="ECO:0000256" key="1">
    <source>
        <dbReference type="ARBA" id="ARBA00004851"/>
    </source>
</evidence>
<accession>N1Q2P3</accession>